<name>A0A0F9QHY8_9ZZZZ</name>
<gene>
    <name evidence="2" type="ORF">LCGC14_1092580</name>
</gene>
<feature type="transmembrane region" description="Helical" evidence="1">
    <location>
        <begin position="21"/>
        <end position="49"/>
    </location>
</feature>
<organism evidence="2">
    <name type="scientific">marine sediment metagenome</name>
    <dbReference type="NCBI Taxonomy" id="412755"/>
    <lineage>
        <taxon>unclassified sequences</taxon>
        <taxon>metagenomes</taxon>
        <taxon>ecological metagenomes</taxon>
    </lineage>
</organism>
<accession>A0A0F9QHY8</accession>
<protein>
    <submittedName>
        <fullName evidence="2">Uncharacterized protein</fullName>
    </submittedName>
</protein>
<reference evidence="2" key="1">
    <citation type="journal article" date="2015" name="Nature">
        <title>Complex archaea that bridge the gap between prokaryotes and eukaryotes.</title>
        <authorList>
            <person name="Spang A."/>
            <person name="Saw J.H."/>
            <person name="Jorgensen S.L."/>
            <person name="Zaremba-Niedzwiedzka K."/>
            <person name="Martijn J."/>
            <person name="Lind A.E."/>
            <person name="van Eijk R."/>
            <person name="Schleper C."/>
            <person name="Guy L."/>
            <person name="Ettema T.J."/>
        </authorList>
    </citation>
    <scope>NUCLEOTIDE SEQUENCE</scope>
</reference>
<feature type="transmembrane region" description="Helical" evidence="1">
    <location>
        <begin position="69"/>
        <end position="92"/>
    </location>
</feature>
<keyword evidence="1" id="KW-0812">Transmembrane</keyword>
<comment type="caution">
    <text evidence="2">The sequence shown here is derived from an EMBL/GenBank/DDBJ whole genome shotgun (WGS) entry which is preliminary data.</text>
</comment>
<sequence>MLNKNKNHERSRSKRAERISGDLYLYFILHTIFSILVFFIFTVGLFKIYIYEIKEITIGFLFGADFWELVFQIFAMYIISSIMGRIAGYYAIKGYCKRKKKAMKRWGELNSGINKVGLVFISSALLTSFLYSLGIIAILQDRIFDENSFLTLLGTYILLKLGVLFFVRWIVGAKT</sequence>
<keyword evidence="1" id="KW-1133">Transmembrane helix</keyword>
<evidence type="ECO:0000256" key="1">
    <source>
        <dbReference type="SAM" id="Phobius"/>
    </source>
</evidence>
<proteinExistence type="predicted"/>
<feature type="transmembrane region" description="Helical" evidence="1">
    <location>
        <begin position="113"/>
        <end position="138"/>
    </location>
</feature>
<dbReference type="EMBL" id="LAZR01004864">
    <property type="protein sequence ID" value="KKN04918.1"/>
    <property type="molecule type" value="Genomic_DNA"/>
</dbReference>
<evidence type="ECO:0000313" key="2">
    <source>
        <dbReference type="EMBL" id="KKN04918.1"/>
    </source>
</evidence>
<feature type="transmembrane region" description="Helical" evidence="1">
    <location>
        <begin position="150"/>
        <end position="171"/>
    </location>
</feature>
<keyword evidence="1" id="KW-0472">Membrane</keyword>
<dbReference type="AlphaFoldDB" id="A0A0F9QHY8"/>